<geneLocation type="plasmid" evidence="1">
    <name>pKF715B</name>
</geneLocation>
<reference evidence="2 4" key="2">
    <citation type="submission" date="2016-08" db="EMBL/GenBank/DDBJ databases">
        <authorList>
            <person name="Seilhamer J.J."/>
        </authorList>
    </citation>
    <scope>NUCLEOTIDE SEQUENCE [LARGE SCALE GENOMIC DNA]</scope>
    <source>
        <strain evidence="2 4">KH-18-2</strain>
    </source>
</reference>
<dbReference type="Proteomes" id="UP000218731">
    <property type="component" value="Plasmid pKF715B"/>
</dbReference>
<reference evidence="1 3" key="1">
    <citation type="submission" date="2015-11" db="EMBL/GenBank/DDBJ databases">
        <title>Complete genome sequencing of a biphenyl-degrading bacterium, Pseudomonas putida KF715 (=NBRC110667).</title>
        <authorList>
            <person name="Suenaga H."/>
            <person name="Fujihara N."/>
            <person name="Watanabe T."/>
            <person name="Hirose J."/>
            <person name="Kimura N."/>
            <person name="Yamazoe A."/>
            <person name="Hosoyama A."/>
            <person name="Shimodaira J."/>
            <person name="Furukawa K."/>
        </authorList>
    </citation>
    <scope>NUCLEOTIDE SEQUENCE [LARGE SCALE GENOMIC DNA]</scope>
    <source>
        <strain evidence="1 3">KF715</strain>
        <plasmid evidence="1">pKF715B</plasmid>
        <plasmid evidence="3">Plasmid pkf715b dna</plasmid>
    </source>
</reference>
<proteinExistence type="predicted"/>
<accession>A0A1L7NNW9</accession>
<dbReference type="Proteomes" id="UP000237378">
    <property type="component" value="Unassembled WGS sequence"/>
</dbReference>
<evidence type="ECO:0000313" key="3">
    <source>
        <dbReference type="Proteomes" id="UP000218731"/>
    </source>
</evidence>
<dbReference type="EMBL" id="AP015031">
    <property type="protein sequence ID" value="BAW27168.1"/>
    <property type="molecule type" value="Genomic_DNA"/>
</dbReference>
<evidence type="ECO:0000313" key="1">
    <source>
        <dbReference type="EMBL" id="BAW27168.1"/>
    </source>
</evidence>
<reference evidence="2 4" key="3">
    <citation type="submission" date="2018-03" db="EMBL/GenBank/DDBJ databases">
        <title>Draft genome of Pseudomonas putida strain KH-18-2.</title>
        <authorList>
            <person name="Yoshizawa S."/>
            <person name="Khan N.H."/>
            <person name="Nishimura M."/>
            <person name="Chiura H.X."/>
            <person name="Ogura Y."/>
            <person name="Hayashi T."/>
            <person name="Kogure K."/>
        </authorList>
    </citation>
    <scope>NUCLEOTIDE SEQUENCE [LARGE SCALE GENOMIC DNA]</scope>
    <source>
        <strain evidence="2 4">KH-18-2</strain>
    </source>
</reference>
<evidence type="ECO:0000313" key="2">
    <source>
        <dbReference type="EMBL" id="POF99711.1"/>
    </source>
</evidence>
<name>A0A1L7NNW9_PSEPU</name>
<keyword evidence="1" id="KW-0614">Plasmid</keyword>
<dbReference type="RefSeq" id="WP_004577600.1">
    <property type="nucleotide sequence ID" value="NZ_CAKNBT010000064.1"/>
</dbReference>
<evidence type="ECO:0000313" key="4">
    <source>
        <dbReference type="Proteomes" id="UP000237378"/>
    </source>
</evidence>
<organism evidence="1 3">
    <name type="scientific">Pseudomonas putida</name>
    <name type="common">Arthrobacter siderocapsulatus</name>
    <dbReference type="NCBI Taxonomy" id="303"/>
    <lineage>
        <taxon>Bacteria</taxon>
        <taxon>Pseudomonadati</taxon>
        <taxon>Pseudomonadota</taxon>
        <taxon>Gammaproteobacteria</taxon>
        <taxon>Pseudomonadales</taxon>
        <taxon>Pseudomonadaceae</taxon>
        <taxon>Pseudomonas</taxon>
    </lineage>
</organism>
<geneLocation type="plasmid" evidence="3">
    <name>pkf715b dna</name>
</geneLocation>
<gene>
    <name evidence="2" type="ORF">BGP82_28130</name>
    <name evidence="1" type="ORF">KF715C_pB620</name>
</gene>
<dbReference type="EMBL" id="MING01000087">
    <property type="protein sequence ID" value="POF99711.1"/>
    <property type="molecule type" value="Genomic_DNA"/>
</dbReference>
<sequence>MPSESDLLEVHQPINPDATSVDVTCPHCHTTEEFHASTWRQQDPQGHFSLAPIRAYGVTCAGCRTDFRFKLTAAVNPWPAGRTLDVACPACQHTVTTQIAVVRQMDGPSRPDTCDACGNDFEVYADGRVIVIEYERSKGRRNLLLEAMKAGGQVIFDPRGAETAPFITDVEVLLGGVPVVIHADGTEQFLDDSAEPVHAYSPRLAADGLEAFCKANIAKYEAFSAEHGNDKLMTERVPMTPFW</sequence>
<dbReference type="AlphaFoldDB" id="A0A1L7NNW9"/>
<protein>
    <submittedName>
        <fullName evidence="1">Uncharacterized protein</fullName>
    </submittedName>
</protein>